<dbReference type="InterPro" id="IPR036179">
    <property type="entry name" value="Ig-like_dom_sf"/>
</dbReference>
<dbReference type="Gene3D" id="2.60.40.10">
    <property type="entry name" value="Immunoglobulins"/>
    <property type="match status" value="3"/>
</dbReference>
<dbReference type="InterPro" id="IPR013151">
    <property type="entry name" value="Immunoglobulin_dom"/>
</dbReference>
<evidence type="ECO:0000259" key="4">
    <source>
        <dbReference type="PROSITE" id="PS50835"/>
    </source>
</evidence>
<dbReference type="PANTHER" id="PTHR11738">
    <property type="entry name" value="MHC CLASS I NK CELL RECEPTOR"/>
    <property type="match status" value="1"/>
</dbReference>
<organism evidence="5 6">
    <name type="scientific">Spermophilus dauricus</name>
    <name type="common">Daurian ground squirrel</name>
    <dbReference type="NCBI Taxonomy" id="99837"/>
    <lineage>
        <taxon>Eukaryota</taxon>
        <taxon>Metazoa</taxon>
        <taxon>Chordata</taxon>
        <taxon>Craniata</taxon>
        <taxon>Vertebrata</taxon>
        <taxon>Euteleostomi</taxon>
        <taxon>Mammalia</taxon>
        <taxon>Eutheria</taxon>
        <taxon>Euarchontoglires</taxon>
        <taxon>Glires</taxon>
        <taxon>Rodentia</taxon>
        <taxon>Sciuromorpha</taxon>
        <taxon>Sciuridae</taxon>
        <taxon>Xerinae</taxon>
        <taxon>Marmotini</taxon>
        <taxon>Spermophilus</taxon>
    </lineage>
</organism>
<evidence type="ECO:0000256" key="3">
    <source>
        <dbReference type="ARBA" id="ARBA00023319"/>
    </source>
</evidence>
<dbReference type="GO" id="GO:0002764">
    <property type="term" value="P:immune response-regulating signaling pathway"/>
    <property type="evidence" value="ECO:0007669"/>
    <property type="project" value="TreeGrafter"/>
</dbReference>
<name>A0A8C9PMF2_SPEDA</name>
<dbReference type="AlphaFoldDB" id="A0A8C9PMF2"/>
<dbReference type="InterPro" id="IPR013783">
    <property type="entry name" value="Ig-like_fold"/>
</dbReference>
<proteinExistence type="predicted"/>
<accession>A0A8C9PMF2</accession>
<protein>
    <recommendedName>
        <fullName evidence="4">Ig-like domain-containing protein</fullName>
    </recommendedName>
</protein>
<dbReference type="GO" id="GO:0005886">
    <property type="term" value="C:plasma membrane"/>
    <property type="evidence" value="ECO:0007669"/>
    <property type="project" value="TreeGrafter"/>
</dbReference>
<dbReference type="PANTHER" id="PTHR11738:SF88">
    <property type="entry name" value="IG-LIKE DOMAIN-CONTAINING PROTEIN"/>
    <property type="match status" value="1"/>
</dbReference>
<evidence type="ECO:0000313" key="6">
    <source>
        <dbReference type="Proteomes" id="UP000694422"/>
    </source>
</evidence>
<reference evidence="5" key="2">
    <citation type="submission" date="2025-09" db="UniProtKB">
        <authorList>
            <consortium name="Ensembl"/>
        </authorList>
    </citation>
    <scope>IDENTIFICATION</scope>
</reference>
<reference evidence="5" key="1">
    <citation type="submission" date="2025-08" db="UniProtKB">
        <authorList>
            <consortium name="Ensembl"/>
        </authorList>
    </citation>
    <scope>IDENTIFICATION</scope>
</reference>
<dbReference type="FunFam" id="2.60.40.10:FF:000049">
    <property type="entry name" value="Leukocyte immunoglobulin-like receptor subfamily B member 1"/>
    <property type="match status" value="2"/>
</dbReference>
<dbReference type="InterPro" id="IPR003599">
    <property type="entry name" value="Ig_sub"/>
</dbReference>
<dbReference type="SMART" id="SM00409">
    <property type="entry name" value="IG"/>
    <property type="match status" value="2"/>
</dbReference>
<dbReference type="InterPro" id="IPR007110">
    <property type="entry name" value="Ig-like_dom"/>
</dbReference>
<keyword evidence="1" id="KW-0732">Signal</keyword>
<dbReference type="Pfam" id="PF13895">
    <property type="entry name" value="Ig_2"/>
    <property type="match status" value="1"/>
</dbReference>
<evidence type="ECO:0000256" key="1">
    <source>
        <dbReference type="ARBA" id="ARBA00022729"/>
    </source>
</evidence>
<dbReference type="GO" id="GO:0038064">
    <property type="term" value="F:collagen receptor activity"/>
    <property type="evidence" value="ECO:0007669"/>
    <property type="project" value="TreeGrafter"/>
</dbReference>
<keyword evidence="3" id="KW-0393">Immunoglobulin domain</keyword>
<dbReference type="Proteomes" id="UP000694422">
    <property type="component" value="Unplaced"/>
</dbReference>
<evidence type="ECO:0000313" key="5">
    <source>
        <dbReference type="Ensembl" id="ENSSDAP00000010679.1"/>
    </source>
</evidence>
<dbReference type="InterPro" id="IPR050412">
    <property type="entry name" value="Ig-like_Receptors_ImmuneReg"/>
</dbReference>
<keyword evidence="6" id="KW-1185">Reference proteome</keyword>
<keyword evidence="2" id="KW-1015">Disulfide bond</keyword>
<dbReference type="SUPFAM" id="SSF48726">
    <property type="entry name" value="Immunoglobulin"/>
    <property type="match status" value="3"/>
</dbReference>
<evidence type="ECO:0000256" key="2">
    <source>
        <dbReference type="ARBA" id="ARBA00023157"/>
    </source>
</evidence>
<sequence>MTEHHAGKYQCLYLSPAGWSERSDPLELVVTGERTLRGPSPRLCPQGGGLLPGVPLTAQLGVVKPWLSALPSPVVTSGGNVTLQCGSGQRYDRFVLTKEGGHHLTWTLDSQRHPSGQFQAEFSMRAVTPALGGTYRCYGSHSSSPYLLSQPSAPLDLVVSGERPDPILCDGPFPPAAVVTPGVNVTLRCRAPQPAWRFALFRAGESEPLLLRDVSWELAEFFLEAVSPAQGGSYHCCYRRLDWGPGIWSQPSDVLELLVTGEVLSGSLDYSQGNLIRLGLAGLVLMSLGVLVVLDCCSRSSALNQALP</sequence>
<dbReference type="Ensembl" id="ENSSDAT00000012107.1">
    <property type="protein sequence ID" value="ENSSDAP00000010679.1"/>
    <property type="gene ID" value="ENSSDAG00000009635.1"/>
</dbReference>
<dbReference type="PROSITE" id="PS50835">
    <property type="entry name" value="IG_LIKE"/>
    <property type="match status" value="1"/>
</dbReference>
<feature type="domain" description="Ig-like" evidence="4">
    <location>
        <begin position="65"/>
        <end position="149"/>
    </location>
</feature>
<dbReference type="Pfam" id="PF00047">
    <property type="entry name" value="ig"/>
    <property type="match status" value="1"/>
</dbReference>